<protein>
    <submittedName>
        <fullName evidence="1">Uncharacterized protein</fullName>
    </submittedName>
</protein>
<name>A0A0F9QZD2_9ZZZZ</name>
<gene>
    <name evidence="1" type="ORF">LCGC14_0658470</name>
</gene>
<reference evidence="1" key="1">
    <citation type="journal article" date="2015" name="Nature">
        <title>Complex archaea that bridge the gap between prokaryotes and eukaryotes.</title>
        <authorList>
            <person name="Spang A."/>
            <person name="Saw J.H."/>
            <person name="Jorgensen S.L."/>
            <person name="Zaremba-Niedzwiedzka K."/>
            <person name="Martijn J."/>
            <person name="Lind A.E."/>
            <person name="van Eijk R."/>
            <person name="Schleper C."/>
            <person name="Guy L."/>
            <person name="Ettema T.J."/>
        </authorList>
    </citation>
    <scope>NUCLEOTIDE SEQUENCE</scope>
</reference>
<proteinExistence type="predicted"/>
<comment type="caution">
    <text evidence="1">The sequence shown here is derived from an EMBL/GenBank/DDBJ whole genome shotgun (WGS) entry which is preliminary data.</text>
</comment>
<dbReference type="AlphaFoldDB" id="A0A0F9QZD2"/>
<evidence type="ECO:0000313" key="1">
    <source>
        <dbReference type="EMBL" id="KKN47869.1"/>
    </source>
</evidence>
<sequence>MKNFATEGFLKRYYSEFVSISEKTKRHIDGRLEIFDLMNSKLRESLKNEQRRVDPNTYHIGYEIILTSQLMKNIDAPDTQKNDFVSRLRNIGTTKTGDRFILGAAFEGAGRSPWIGFEMTRNTDLIPAIDNSRLTIDSFLTWRESYVAIQDRERDYFLDFDTVLNSGLDQDLLDAYKKIKEMFDMVPKSASVKIELYARGKDGIDRFNTINRKIGAEGNLVRPDYIDTDFRLHEIEVDLENPAEAIISLLLWMILEPNIFSVVKWGNNNFMYLDIFDLYDQSHIESGSIASTKRIEGSFVWTQGAGGTFTPETYNQFADAFSRIFLDRDIRYFLGFHNHETDSRFDNMIDYIKNKVHLLFRDRLGLNDLSELIDLR</sequence>
<accession>A0A0F9QZD2</accession>
<dbReference type="EMBL" id="LAZR01001252">
    <property type="protein sequence ID" value="KKN47869.1"/>
    <property type="molecule type" value="Genomic_DNA"/>
</dbReference>
<organism evidence="1">
    <name type="scientific">marine sediment metagenome</name>
    <dbReference type="NCBI Taxonomy" id="412755"/>
    <lineage>
        <taxon>unclassified sequences</taxon>
        <taxon>metagenomes</taxon>
        <taxon>ecological metagenomes</taxon>
    </lineage>
</organism>